<accession>F8GXD5</accession>
<dbReference type="InterPro" id="IPR015943">
    <property type="entry name" value="WD40/YVTN_repeat-like_dom_sf"/>
</dbReference>
<dbReference type="InterPro" id="IPR050282">
    <property type="entry name" value="Cycloisomerase_2"/>
</dbReference>
<dbReference type="PANTHER" id="PTHR30344:SF1">
    <property type="entry name" value="6-PHOSPHOGLUCONOLACTONASE"/>
    <property type="match status" value="1"/>
</dbReference>
<dbReference type="InterPro" id="IPR011048">
    <property type="entry name" value="Haem_d1_sf"/>
</dbReference>
<dbReference type="EMBL" id="CP002879">
    <property type="protein sequence ID" value="AEI82005.1"/>
    <property type="molecule type" value="Genomic_DNA"/>
</dbReference>
<comment type="similarity">
    <text evidence="1">Belongs to the cycloisomerase 2 family.</text>
</comment>
<keyword evidence="2" id="KW-0313">Glucose metabolism</keyword>
<dbReference type="GO" id="GO:0006006">
    <property type="term" value="P:glucose metabolic process"/>
    <property type="evidence" value="ECO:0007669"/>
    <property type="project" value="UniProtKB-KW"/>
</dbReference>
<name>F8GXD5_CUPNN</name>
<evidence type="ECO:0000256" key="1">
    <source>
        <dbReference type="ARBA" id="ARBA00005564"/>
    </source>
</evidence>
<dbReference type="GO" id="GO:0017057">
    <property type="term" value="F:6-phosphogluconolactonase activity"/>
    <property type="evidence" value="ECO:0007669"/>
    <property type="project" value="TreeGrafter"/>
</dbReference>
<evidence type="ECO:0000313" key="3">
    <source>
        <dbReference type="EMBL" id="AEI82005.1"/>
    </source>
</evidence>
<sequence length="389" mass="42528">MARSIALYSAVDDMLTHYAVDVDSATLVRKETVRVPAKVQYAWRHPAKPCLYVSTSNGGPRVESDYNHVSAFAIGADGALLPHGESKPLPRRAVHMCVDPSGRYVLNGHNYPSSGVTVHRVEANGEIGDRVVQATALDYGIYPHQVMVTPSGRTAVIVDRGNKAQGDKPEEPGALRTFGFEDGQLSAGGVVAPQGGYGFGPRHIAFHPSKPWLYASDERTNRLYMFRYSERGIEAAPAFACPTLRQPELVRPRQIGGPIHVHPAGHCVYVANRADHTVADGEHKVFAGGENNIAVYGIDPETGEPKLLQHVNTQTFHIRTFACDPDGRLLVTASIKALHERDGDRIRHVPAALSVFRIQADGCLEFCRKYDVETSGSQLQYWMGMVGLD</sequence>
<keyword evidence="3" id="KW-0614">Plasmid</keyword>
<dbReference type="Proteomes" id="UP000006798">
    <property type="component" value="Plasmid pBB1"/>
</dbReference>
<dbReference type="Gene3D" id="2.130.10.10">
    <property type="entry name" value="YVTN repeat-like/Quinoprotein amine dehydrogenase"/>
    <property type="match status" value="1"/>
</dbReference>
<dbReference type="InterPro" id="IPR019405">
    <property type="entry name" value="Lactonase_7-beta_prop"/>
</dbReference>
<evidence type="ECO:0000313" key="4">
    <source>
        <dbReference type="Proteomes" id="UP000006798"/>
    </source>
</evidence>
<organism evidence="3 4">
    <name type="scientific">Cupriavidus necator (strain ATCC 43291 / DSM 13513 / CCUG 52238 / LMG 8453 / N-1)</name>
    <name type="common">Ralstonia eutropha</name>
    <dbReference type="NCBI Taxonomy" id="1042878"/>
    <lineage>
        <taxon>Bacteria</taxon>
        <taxon>Pseudomonadati</taxon>
        <taxon>Pseudomonadota</taxon>
        <taxon>Betaproteobacteria</taxon>
        <taxon>Burkholderiales</taxon>
        <taxon>Burkholderiaceae</taxon>
        <taxon>Cupriavidus</taxon>
    </lineage>
</organism>
<dbReference type="GeneID" id="34312508"/>
<dbReference type="Pfam" id="PF10282">
    <property type="entry name" value="Lactonase"/>
    <property type="match status" value="1"/>
</dbReference>
<dbReference type="SUPFAM" id="SSF51004">
    <property type="entry name" value="C-terminal (heme d1) domain of cytochrome cd1-nitrite reductase"/>
    <property type="match status" value="1"/>
</dbReference>
<evidence type="ECO:0000256" key="2">
    <source>
        <dbReference type="ARBA" id="ARBA00022526"/>
    </source>
</evidence>
<geneLocation type="plasmid" evidence="3 4">
    <name>pBB1</name>
</geneLocation>
<protein>
    <submittedName>
        <fullName evidence="3">3-carboxymuconate cyclase-like protein</fullName>
    </submittedName>
</protein>
<dbReference type="HOGENOM" id="CLU_059544_0_0_4"/>
<reference evidence="3 4" key="1">
    <citation type="journal article" date="2011" name="J. Bacteriol.">
        <title>Complete genome sequence of the type strain Cupriavidus necator N-1.</title>
        <authorList>
            <person name="Poehlein A."/>
            <person name="Kusian B."/>
            <person name="Friedrich B."/>
            <person name="Daniel R."/>
            <person name="Bowien B."/>
        </authorList>
    </citation>
    <scope>NUCLEOTIDE SEQUENCE [LARGE SCALE GENOMIC DNA]</scope>
    <source>
        <strain evidence="4">ATCC 43291 / DSM 13513 / CCUG 52238 / LMG 8453 / N-1</strain>
        <plasmid evidence="3 4">pBB1</plasmid>
    </source>
</reference>
<keyword evidence="2" id="KW-0119">Carbohydrate metabolism</keyword>
<dbReference type="KEGG" id="cnc:CNE_BB1p05850"/>
<dbReference type="AlphaFoldDB" id="F8GXD5"/>
<proteinExistence type="inferred from homology"/>
<gene>
    <name evidence="3" type="ordered locus">CNE_BB1p05850</name>
</gene>
<dbReference type="RefSeq" id="WP_013959056.1">
    <property type="nucleotide sequence ID" value="NC_015727.1"/>
</dbReference>
<dbReference type="PANTHER" id="PTHR30344">
    <property type="entry name" value="6-PHOSPHOGLUCONOLACTONASE-RELATED"/>
    <property type="match status" value="1"/>
</dbReference>